<protein>
    <submittedName>
        <fullName evidence="2">Neuroparsin</fullName>
    </submittedName>
</protein>
<accession>A0A977SQZ5</accession>
<reference evidence="2" key="1">
    <citation type="journal article" date="2022" name="J. Proteome Res.">
        <title>Neuropeptidomes of Tenebrio molitor L. and Zophobas atratus Fab. (Coleoptera, Polyphaga: Tenebrionidae).</title>
        <authorList>
            <person name="Marciniak P."/>
            <person name="Pacholska-Bogalska J."/>
            <person name="Ragionieri L."/>
        </authorList>
    </citation>
    <scope>NUCLEOTIDE SEQUENCE</scope>
    <source>
        <strain evidence="2">DN34355_c0_g1_i1</strain>
    </source>
</reference>
<feature type="signal peptide" evidence="1">
    <location>
        <begin position="1"/>
        <end position="22"/>
    </location>
</feature>
<sequence length="107" mass="11870">MCPSYNFATIVLVLTITVIIFSDKGTTMSLPCRRCFTSDECNSPPPDFCPYGENKNYCGRRVCSKGPGEKCSNDQYAILGTCGEGMWCSNKDNRCHGCFIATMTCYE</sequence>
<proteinExistence type="evidence at transcript level"/>
<evidence type="ECO:0000256" key="1">
    <source>
        <dbReference type="SAM" id="SignalP"/>
    </source>
</evidence>
<dbReference type="AlphaFoldDB" id="A0A977SQZ5"/>
<keyword evidence="1" id="KW-0732">Signal</keyword>
<evidence type="ECO:0000313" key="2">
    <source>
        <dbReference type="EMBL" id="UXO98153.1"/>
    </source>
</evidence>
<organism evidence="2">
    <name type="scientific">Tenebrio molitor</name>
    <name type="common">Yellow mealworm beetle</name>
    <dbReference type="NCBI Taxonomy" id="7067"/>
    <lineage>
        <taxon>Eukaryota</taxon>
        <taxon>Metazoa</taxon>
        <taxon>Ecdysozoa</taxon>
        <taxon>Arthropoda</taxon>
        <taxon>Hexapoda</taxon>
        <taxon>Insecta</taxon>
        <taxon>Pterygota</taxon>
        <taxon>Neoptera</taxon>
        <taxon>Endopterygota</taxon>
        <taxon>Coleoptera</taxon>
        <taxon>Polyphaga</taxon>
        <taxon>Cucujiformia</taxon>
        <taxon>Tenebrionidae</taxon>
        <taxon>Tenebrio</taxon>
    </lineage>
</organism>
<name>A0A977SQZ5_TENMO</name>
<dbReference type="EMBL" id="ON125402">
    <property type="protein sequence ID" value="UXO98153.1"/>
    <property type="molecule type" value="mRNA"/>
</dbReference>
<feature type="chain" id="PRO_5037400219" evidence="1">
    <location>
        <begin position="23"/>
        <end position="107"/>
    </location>
</feature>
<dbReference type="InterPro" id="IPR010850">
    <property type="entry name" value="Neuroparsin"/>
</dbReference>
<dbReference type="Gene3D" id="4.10.40.20">
    <property type="match status" value="1"/>
</dbReference>
<dbReference type="Pfam" id="PF07327">
    <property type="entry name" value="Neuroparsin"/>
    <property type="match status" value="1"/>
</dbReference>